<keyword evidence="2 3" id="KW-0808">Transferase</keyword>
<evidence type="ECO:0000256" key="3">
    <source>
        <dbReference type="RuleBase" id="RU361155"/>
    </source>
</evidence>
<accession>A0A5B6VWS2</accession>
<feature type="domain" description="Sulfotransferase" evidence="4">
    <location>
        <begin position="18"/>
        <end position="183"/>
    </location>
</feature>
<organism evidence="5 6">
    <name type="scientific">Gossypium australe</name>
    <dbReference type="NCBI Taxonomy" id="47621"/>
    <lineage>
        <taxon>Eukaryota</taxon>
        <taxon>Viridiplantae</taxon>
        <taxon>Streptophyta</taxon>
        <taxon>Embryophyta</taxon>
        <taxon>Tracheophyta</taxon>
        <taxon>Spermatophyta</taxon>
        <taxon>Magnoliopsida</taxon>
        <taxon>eudicotyledons</taxon>
        <taxon>Gunneridae</taxon>
        <taxon>Pentapetalae</taxon>
        <taxon>rosids</taxon>
        <taxon>malvids</taxon>
        <taxon>Malvales</taxon>
        <taxon>Malvaceae</taxon>
        <taxon>Malvoideae</taxon>
        <taxon>Gossypium</taxon>
    </lineage>
</organism>
<dbReference type="Proteomes" id="UP000325315">
    <property type="component" value="Unassembled WGS sequence"/>
</dbReference>
<dbReference type="EC" id="2.8.2.-" evidence="3"/>
<dbReference type="EMBL" id="SMMG02000005">
    <property type="protein sequence ID" value="KAA3473287.1"/>
    <property type="molecule type" value="Genomic_DNA"/>
</dbReference>
<name>A0A5B6VWS2_9ROSI</name>
<evidence type="ECO:0000256" key="1">
    <source>
        <dbReference type="ARBA" id="ARBA00005771"/>
    </source>
</evidence>
<dbReference type="OrthoDB" id="205623at2759"/>
<evidence type="ECO:0000259" key="4">
    <source>
        <dbReference type="Pfam" id="PF00685"/>
    </source>
</evidence>
<evidence type="ECO:0000313" key="6">
    <source>
        <dbReference type="Proteomes" id="UP000325315"/>
    </source>
</evidence>
<dbReference type="InterPro" id="IPR000863">
    <property type="entry name" value="Sulfotransferase_dom"/>
</dbReference>
<dbReference type="Gene3D" id="3.40.50.300">
    <property type="entry name" value="P-loop containing nucleotide triphosphate hydrolases"/>
    <property type="match status" value="1"/>
</dbReference>
<reference evidence="6" key="1">
    <citation type="journal article" date="2019" name="Plant Biotechnol. J.">
        <title>Genome sequencing of the Australian wild diploid species Gossypium australe highlights disease resistance and delayed gland morphogenesis.</title>
        <authorList>
            <person name="Cai Y."/>
            <person name="Cai X."/>
            <person name="Wang Q."/>
            <person name="Wang P."/>
            <person name="Zhang Y."/>
            <person name="Cai C."/>
            <person name="Xu Y."/>
            <person name="Wang K."/>
            <person name="Zhou Z."/>
            <person name="Wang C."/>
            <person name="Geng S."/>
            <person name="Li B."/>
            <person name="Dong Q."/>
            <person name="Hou Y."/>
            <person name="Wang H."/>
            <person name="Ai P."/>
            <person name="Liu Z."/>
            <person name="Yi F."/>
            <person name="Sun M."/>
            <person name="An G."/>
            <person name="Cheng J."/>
            <person name="Zhang Y."/>
            <person name="Shi Q."/>
            <person name="Xie Y."/>
            <person name="Shi X."/>
            <person name="Chang Y."/>
            <person name="Huang F."/>
            <person name="Chen Y."/>
            <person name="Hong S."/>
            <person name="Mi L."/>
            <person name="Sun Q."/>
            <person name="Zhang L."/>
            <person name="Zhou B."/>
            <person name="Peng R."/>
            <person name="Zhang X."/>
            <person name="Liu F."/>
        </authorList>
    </citation>
    <scope>NUCLEOTIDE SEQUENCE [LARGE SCALE GENOMIC DNA]</scope>
    <source>
        <strain evidence="6">cv. PA1801</strain>
    </source>
</reference>
<comment type="caution">
    <text evidence="5">The sequence shown here is derived from an EMBL/GenBank/DDBJ whole genome shotgun (WGS) entry which is preliminary data.</text>
</comment>
<protein>
    <recommendedName>
        <fullName evidence="3">Sulfotransferase</fullName>
        <ecNumber evidence="3">2.8.2.-</ecNumber>
    </recommendedName>
</protein>
<dbReference type="SUPFAM" id="SSF52540">
    <property type="entry name" value="P-loop containing nucleoside triphosphate hydrolases"/>
    <property type="match status" value="1"/>
</dbReference>
<evidence type="ECO:0000313" key="5">
    <source>
        <dbReference type="EMBL" id="KAA3473287.1"/>
    </source>
</evidence>
<evidence type="ECO:0000256" key="2">
    <source>
        <dbReference type="ARBA" id="ARBA00022679"/>
    </source>
</evidence>
<dbReference type="AlphaFoldDB" id="A0A5B6VWS2"/>
<dbReference type="InterPro" id="IPR027417">
    <property type="entry name" value="P-loop_NTPase"/>
</dbReference>
<gene>
    <name evidence="5" type="ORF">EPI10_023681</name>
</gene>
<dbReference type="GO" id="GO:0008146">
    <property type="term" value="F:sulfotransferase activity"/>
    <property type="evidence" value="ECO:0007669"/>
    <property type="project" value="InterPro"/>
</dbReference>
<keyword evidence="6" id="KW-1185">Reference proteome</keyword>
<sequence length="199" mass="22913">MFVLMSQGFFPPTFLVLLYSNSKIIYICRNPMDMFISLWLFTAKLRDNNLESLLLDEVFDQIFHGIYANGPFFDHVLGYWKASQENPINILFLKYKDLKKDINTHLQNLAIFLGVPFTYDGKKQGVVKKLKEVEVNKKGIHISGVPHKTLFRKGETGDWSNYLTPSMVERLEKLIQQKLDNSGLAFKLSSRTSKDIVSA</sequence>
<comment type="similarity">
    <text evidence="1 3">Belongs to the sulfotransferase 1 family.</text>
</comment>
<proteinExistence type="inferred from homology"/>
<dbReference type="Pfam" id="PF00685">
    <property type="entry name" value="Sulfotransfer_1"/>
    <property type="match status" value="1"/>
</dbReference>
<dbReference type="PANTHER" id="PTHR11783">
    <property type="entry name" value="SULFOTRANSFERASE SULT"/>
    <property type="match status" value="1"/>
</dbReference>